<dbReference type="Gene3D" id="3.40.50.1010">
    <property type="entry name" value="5'-nuclease"/>
    <property type="match status" value="1"/>
</dbReference>
<feature type="region of interest" description="Disordered" evidence="1">
    <location>
        <begin position="232"/>
        <end position="261"/>
    </location>
</feature>
<evidence type="ECO:0000259" key="2">
    <source>
        <dbReference type="Pfam" id="PF13638"/>
    </source>
</evidence>
<feature type="region of interest" description="Disordered" evidence="1">
    <location>
        <begin position="19"/>
        <end position="80"/>
    </location>
</feature>
<dbReference type="Pfam" id="PF13638">
    <property type="entry name" value="PIN_4"/>
    <property type="match status" value="1"/>
</dbReference>
<name>A0AAD5V841_9APHY</name>
<protein>
    <recommendedName>
        <fullName evidence="2">PIN domain-containing protein</fullName>
    </recommendedName>
</protein>
<feature type="region of interest" description="Disordered" evidence="1">
    <location>
        <begin position="192"/>
        <end position="219"/>
    </location>
</feature>
<gene>
    <name evidence="3" type="ORF">NLI96_g2728</name>
</gene>
<evidence type="ECO:0000256" key="1">
    <source>
        <dbReference type="SAM" id="MobiDB-lite"/>
    </source>
</evidence>
<feature type="compositionally biased region" description="Basic and acidic residues" evidence="1">
    <location>
        <begin position="305"/>
        <end position="329"/>
    </location>
</feature>
<evidence type="ECO:0000313" key="4">
    <source>
        <dbReference type="Proteomes" id="UP001212997"/>
    </source>
</evidence>
<proteinExistence type="predicted"/>
<feature type="compositionally biased region" description="Basic and acidic residues" evidence="1">
    <location>
        <begin position="198"/>
        <end position="212"/>
    </location>
</feature>
<dbReference type="Proteomes" id="UP001212997">
    <property type="component" value="Unassembled WGS sequence"/>
</dbReference>
<accession>A0AAD5V841</accession>
<dbReference type="InterPro" id="IPR002716">
    <property type="entry name" value="PIN_dom"/>
</dbReference>
<reference evidence="3" key="1">
    <citation type="submission" date="2022-07" db="EMBL/GenBank/DDBJ databases">
        <title>Genome Sequence of Physisporinus lineatus.</title>
        <authorList>
            <person name="Buettner E."/>
        </authorList>
    </citation>
    <scope>NUCLEOTIDE SEQUENCE</scope>
    <source>
        <strain evidence="3">VT162</strain>
    </source>
</reference>
<feature type="compositionally biased region" description="Basic and acidic residues" evidence="1">
    <location>
        <begin position="68"/>
        <end position="80"/>
    </location>
</feature>
<dbReference type="AlphaFoldDB" id="A0AAD5V841"/>
<evidence type="ECO:0000313" key="3">
    <source>
        <dbReference type="EMBL" id="KAJ3488596.1"/>
    </source>
</evidence>
<dbReference type="EMBL" id="JANAWD010000063">
    <property type="protein sequence ID" value="KAJ3488596.1"/>
    <property type="molecule type" value="Genomic_DNA"/>
</dbReference>
<sequence>MSKALGAAFLHHQVEQLEKSVSNADNSWRSRDNTRKPSYTSDIPRSFATKPRPSPAMTPRSAPFKSDLSPKRDPPKPTKDADVVIVDASVLIHGIGHLKKWCKDSRKEVVIIPLEALNTLDLLKKGTSTLAQRARNASRILEAQVGTNPRIRVQRDDAFVPWDSITFNDPTLSALSSPEWVRRTICCARWEQQNAATSDKDKDKPHVPDTKESPPPTSAAPRVVLAVFPSHHDSAADNGASAGATISPVPLPAPQPNRHEPRSLGTLVARWASNAGIEVLELSPLPGGHQGLGKDSNHIPNGARRSTEANRRSGDYGHGRKSPEDERGHSNRRSQTPSSGANRGRRNSHLRSNDRGQSPSTGGGLVERPPAVMAMMEMVAQPSRVVRVLARGEKLDP</sequence>
<comment type="caution">
    <text evidence="3">The sequence shown here is derived from an EMBL/GenBank/DDBJ whole genome shotgun (WGS) entry which is preliminary data.</text>
</comment>
<organism evidence="3 4">
    <name type="scientific">Meripilus lineatus</name>
    <dbReference type="NCBI Taxonomy" id="2056292"/>
    <lineage>
        <taxon>Eukaryota</taxon>
        <taxon>Fungi</taxon>
        <taxon>Dikarya</taxon>
        <taxon>Basidiomycota</taxon>
        <taxon>Agaricomycotina</taxon>
        <taxon>Agaricomycetes</taxon>
        <taxon>Polyporales</taxon>
        <taxon>Meripilaceae</taxon>
        <taxon>Meripilus</taxon>
    </lineage>
</organism>
<keyword evidence="4" id="KW-1185">Reference proteome</keyword>
<feature type="region of interest" description="Disordered" evidence="1">
    <location>
        <begin position="282"/>
        <end position="369"/>
    </location>
</feature>
<feature type="domain" description="PIN" evidence="2">
    <location>
        <begin position="85"/>
        <end position="163"/>
    </location>
</feature>